<dbReference type="PROSITE" id="PS50089">
    <property type="entry name" value="ZF_RING_2"/>
    <property type="match status" value="1"/>
</dbReference>
<reference evidence="5" key="1">
    <citation type="submission" date="2020-11" db="EMBL/GenBank/DDBJ databases">
        <authorList>
            <person name="Tran Van P."/>
        </authorList>
    </citation>
    <scope>NUCLEOTIDE SEQUENCE</scope>
</reference>
<keyword evidence="1 3" id="KW-0479">Metal-binding</keyword>
<dbReference type="Pfam" id="PF13920">
    <property type="entry name" value="zf-C3HC4_3"/>
    <property type="match status" value="1"/>
</dbReference>
<dbReference type="InterPro" id="IPR001841">
    <property type="entry name" value="Znf_RING"/>
</dbReference>
<gene>
    <name evidence="5" type="ORF">ONB1V03_LOCUS1259</name>
</gene>
<keyword evidence="1 3" id="KW-0863">Zinc-finger</keyword>
<dbReference type="SMART" id="SM00184">
    <property type="entry name" value="RING"/>
    <property type="match status" value="1"/>
</dbReference>
<organism evidence="5">
    <name type="scientific">Oppiella nova</name>
    <dbReference type="NCBI Taxonomy" id="334625"/>
    <lineage>
        <taxon>Eukaryota</taxon>
        <taxon>Metazoa</taxon>
        <taxon>Ecdysozoa</taxon>
        <taxon>Arthropoda</taxon>
        <taxon>Chelicerata</taxon>
        <taxon>Arachnida</taxon>
        <taxon>Acari</taxon>
        <taxon>Acariformes</taxon>
        <taxon>Sarcoptiformes</taxon>
        <taxon>Oribatida</taxon>
        <taxon>Brachypylina</taxon>
        <taxon>Oppioidea</taxon>
        <taxon>Oppiidae</taxon>
        <taxon>Oppiella</taxon>
    </lineage>
</organism>
<evidence type="ECO:0000313" key="5">
    <source>
        <dbReference type="EMBL" id="CAD7638180.1"/>
    </source>
</evidence>
<dbReference type="Proteomes" id="UP000728032">
    <property type="component" value="Unassembled WGS sequence"/>
</dbReference>
<dbReference type="PANTHER" id="PTHR14879:SF5">
    <property type="entry name" value="RING-TYPE DOMAIN-CONTAINING PROTEIN"/>
    <property type="match status" value="1"/>
</dbReference>
<dbReference type="InterPro" id="IPR013083">
    <property type="entry name" value="Znf_RING/FYVE/PHD"/>
</dbReference>
<dbReference type="SUPFAM" id="SSF57850">
    <property type="entry name" value="RING/U-box"/>
    <property type="match status" value="1"/>
</dbReference>
<name>A0A7R9LAP3_9ACAR</name>
<evidence type="ECO:0000256" key="1">
    <source>
        <dbReference type="ARBA" id="ARBA00022771"/>
    </source>
</evidence>
<dbReference type="Gene3D" id="3.30.40.10">
    <property type="entry name" value="Zinc/RING finger domain, C3HC4 (zinc finger)"/>
    <property type="match status" value="1"/>
</dbReference>
<dbReference type="EMBL" id="CAJPVJ010000192">
    <property type="protein sequence ID" value="CAG2161655.1"/>
    <property type="molecule type" value="Genomic_DNA"/>
</dbReference>
<evidence type="ECO:0000256" key="2">
    <source>
        <dbReference type="ARBA" id="ARBA00022833"/>
    </source>
</evidence>
<dbReference type="PANTHER" id="PTHR14879">
    <property type="entry name" value="CASPASE REGULATOR, RING FINGER DOMAIN-CONTAINING"/>
    <property type="match status" value="1"/>
</dbReference>
<dbReference type="InterPro" id="IPR051728">
    <property type="entry name" value="RING-FYVE_E3_ubiquitin-ligase"/>
</dbReference>
<protein>
    <recommendedName>
        <fullName evidence="4">RING-type domain-containing protein</fullName>
    </recommendedName>
</protein>
<dbReference type="EMBL" id="OC915017">
    <property type="protein sequence ID" value="CAD7638180.1"/>
    <property type="molecule type" value="Genomic_DNA"/>
</dbReference>
<keyword evidence="6" id="KW-1185">Reference proteome</keyword>
<feature type="domain" description="RING-type" evidence="4">
    <location>
        <begin position="97"/>
        <end position="133"/>
    </location>
</feature>
<sequence>MEEGEDSRVFLECVKVGGRLRVRILSSSYYTDANCQFPRNIREENTLYSVPPEAIKLIIRPTSKYYRIDPKLITVIQNVSKRALIKKVFTDAENDECIICMSEKKYYVFSPCGHFYICKECKEGDMDKCPICRSNIRGYVPYSEMQ</sequence>
<dbReference type="OrthoDB" id="1711136at2759"/>
<proteinExistence type="predicted"/>
<dbReference type="GO" id="GO:0008270">
    <property type="term" value="F:zinc ion binding"/>
    <property type="evidence" value="ECO:0007669"/>
    <property type="project" value="UniProtKB-KW"/>
</dbReference>
<evidence type="ECO:0000256" key="3">
    <source>
        <dbReference type="PROSITE-ProRule" id="PRU00175"/>
    </source>
</evidence>
<evidence type="ECO:0000313" key="6">
    <source>
        <dbReference type="Proteomes" id="UP000728032"/>
    </source>
</evidence>
<accession>A0A7R9LAP3</accession>
<dbReference type="AlphaFoldDB" id="A0A7R9LAP3"/>
<keyword evidence="2" id="KW-0862">Zinc</keyword>
<evidence type="ECO:0000259" key="4">
    <source>
        <dbReference type="PROSITE" id="PS50089"/>
    </source>
</evidence>